<proteinExistence type="predicted"/>
<feature type="region of interest" description="Disordered" evidence="1">
    <location>
        <begin position="1"/>
        <end position="47"/>
    </location>
</feature>
<feature type="compositionally biased region" description="Polar residues" evidence="1">
    <location>
        <begin position="605"/>
        <end position="621"/>
    </location>
</feature>
<feature type="compositionally biased region" description="Polar residues" evidence="1">
    <location>
        <begin position="1"/>
        <end position="17"/>
    </location>
</feature>
<evidence type="ECO:0000313" key="3">
    <source>
        <dbReference type="Proteomes" id="UP000078512"/>
    </source>
</evidence>
<dbReference type="AlphaFoldDB" id="A0A197JIF0"/>
<feature type="compositionally biased region" description="Low complexity" evidence="1">
    <location>
        <begin position="661"/>
        <end position="673"/>
    </location>
</feature>
<sequence length="804" mass="82883">MERSNQQTTDTPSSTRATPMRAGVQNPSGSNYQVAGPTIGGTATPYNPENIEVAKEHLAESFGKASLHDNTTTTTGTGTGTATRGGTGTDSTLKDQVISGASTAAHTAADVTKTVAAGAAAAGAATVSAVKSFFAGDKTAADHSNPASTTAHTMTSASNKSQPIADFPNTQVHNIHVDSTPETPTHLHIHAATGPIHSVPVDFEPIHSTGLDSTASKTGYRAKEADLHATSGVPASKVDVHPTTKLNQGYNTHHPTTATDAHPTDSIDARPTATSTTMDSRPMTEKVMAPVAGAASAMGSAAAGTAAYLGNKAFEAKESVKGTVNNLTTPSASSDTPSSTTSHATMDSTKGTYNPSISSSTSYTSPASATAPSQYQSTHTNAPIQSQSAHPTDYHHTTTSTDSRPLTEKVKAPIIGAASAIGATAAGTAAYLGNKASEAKESVKETANNMSTSNQKTTPNVYNNNNNNNYNNNTYSTSTPMNTPTVTTTPYTTASDPTLGAAIPAPMIQTTTSAINPITKTEEIKASTVTPVTEPAIVRSPTLDTYQTKTTTTNPSSSTDSPNVTTSSSRPMTEKSSAPVAGTASVLGAAAVGTGAYLGNKPMDSKNSVNDSAHTMSTPSANTQTTTSYNPTNTSSYNAPNTAPTSYTTSSNTTIPAYEKTTTTNTYPSTTSTASAPVMAATSAPHMSHTGVNTTNPNQPSSATPNDLKAADTIAAAIPASYHGSVPQVGPGEEVVWVKTVTTTDYYDDGTPKGRADVVDRHQEAIDPRSYSTVKDGEKVYDNNDQYMRQQQEHQDQRGAGGHM</sequence>
<feature type="compositionally biased region" description="Low complexity" evidence="1">
    <location>
        <begin position="147"/>
        <end position="158"/>
    </location>
</feature>
<feature type="region of interest" description="Disordered" evidence="1">
    <location>
        <begin position="324"/>
        <end position="407"/>
    </location>
</feature>
<feature type="region of interest" description="Disordered" evidence="1">
    <location>
        <begin position="444"/>
        <end position="467"/>
    </location>
</feature>
<feature type="compositionally biased region" description="Low complexity" evidence="1">
    <location>
        <begin position="328"/>
        <end position="345"/>
    </location>
</feature>
<dbReference type="Proteomes" id="UP000078512">
    <property type="component" value="Unassembled WGS sequence"/>
</dbReference>
<feature type="region of interest" description="Disordered" evidence="1">
    <location>
        <begin position="598"/>
        <end position="673"/>
    </location>
</feature>
<feature type="region of interest" description="Disordered" evidence="1">
    <location>
        <begin position="766"/>
        <end position="804"/>
    </location>
</feature>
<feature type="region of interest" description="Disordered" evidence="1">
    <location>
        <begin position="530"/>
        <end position="581"/>
    </location>
</feature>
<gene>
    <name evidence="2" type="ORF">K457DRAFT_35450</name>
</gene>
<feature type="compositionally biased region" description="Low complexity" evidence="1">
    <location>
        <begin position="252"/>
        <end position="261"/>
    </location>
</feature>
<name>A0A197JIF0_9FUNG</name>
<feature type="compositionally biased region" description="Polar residues" evidence="1">
    <location>
        <begin position="379"/>
        <end position="390"/>
    </location>
</feature>
<feature type="compositionally biased region" description="Low complexity" evidence="1">
    <location>
        <begin position="622"/>
        <end position="638"/>
    </location>
</feature>
<dbReference type="OrthoDB" id="2449717at2759"/>
<feature type="region of interest" description="Disordered" evidence="1">
    <location>
        <begin position="140"/>
        <end position="167"/>
    </location>
</feature>
<feature type="compositionally biased region" description="Low complexity" evidence="1">
    <location>
        <begin position="542"/>
        <end position="569"/>
    </location>
</feature>
<protein>
    <submittedName>
        <fullName evidence="2">Uncharacterized protein</fullName>
    </submittedName>
</protein>
<feature type="compositionally biased region" description="Gly residues" evidence="1">
    <location>
        <begin position="77"/>
        <end position="88"/>
    </location>
</feature>
<feature type="compositionally biased region" description="Polar residues" evidence="1">
    <location>
        <begin position="445"/>
        <end position="456"/>
    </location>
</feature>
<feature type="compositionally biased region" description="Polar residues" evidence="1">
    <location>
        <begin position="639"/>
        <end position="655"/>
    </location>
</feature>
<feature type="region of interest" description="Disordered" evidence="1">
    <location>
        <begin position="63"/>
        <end position="91"/>
    </location>
</feature>
<feature type="region of interest" description="Disordered" evidence="1">
    <location>
        <begin position="232"/>
        <end position="283"/>
    </location>
</feature>
<feature type="compositionally biased region" description="Low complexity" evidence="1">
    <location>
        <begin position="457"/>
        <end position="467"/>
    </location>
</feature>
<reference evidence="2 3" key="1">
    <citation type="submission" date="2016-05" db="EMBL/GenBank/DDBJ databases">
        <title>Genome sequencing reveals origins of a unique bacterial endosymbiosis in the earliest lineages of terrestrial Fungi.</title>
        <authorList>
            <consortium name="DOE Joint Genome Institute"/>
            <person name="Uehling J."/>
            <person name="Gryganskyi A."/>
            <person name="Hameed K."/>
            <person name="Tschaplinski T."/>
            <person name="Misztal P."/>
            <person name="Wu S."/>
            <person name="Desiro A."/>
            <person name="Vande Pol N."/>
            <person name="Du Z.-Y."/>
            <person name="Zienkiewicz A."/>
            <person name="Zienkiewicz K."/>
            <person name="Morin E."/>
            <person name="Tisserant E."/>
            <person name="Splivallo R."/>
            <person name="Hainaut M."/>
            <person name="Henrissat B."/>
            <person name="Ohm R."/>
            <person name="Kuo A."/>
            <person name="Yan J."/>
            <person name="Lipzen A."/>
            <person name="Nolan M."/>
            <person name="Labutti K."/>
            <person name="Barry K."/>
            <person name="Goldstein A."/>
            <person name="Labbe J."/>
            <person name="Schadt C."/>
            <person name="Tuskan G."/>
            <person name="Grigoriev I."/>
            <person name="Martin F."/>
            <person name="Vilgalys R."/>
            <person name="Bonito G."/>
        </authorList>
    </citation>
    <scope>NUCLEOTIDE SEQUENCE [LARGE SCALE GENOMIC DNA]</scope>
    <source>
        <strain evidence="2 3">AG-77</strain>
    </source>
</reference>
<dbReference type="EMBL" id="KV442085">
    <property type="protein sequence ID" value="OAQ24925.1"/>
    <property type="molecule type" value="Genomic_DNA"/>
</dbReference>
<keyword evidence="3" id="KW-1185">Reference proteome</keyword>
<evidence type="ECO:0000256" key="1">
    <source>
        <dbReference type="SAM" id="MobiDB-lite"/>
    </source>
</evidence>
<feature type="compositionally biased region" description="Low complexity" evidence="1">
    <location>
        <begin position="352"/>
        <end position="378"/>
    </location>
</feature>
<feature type="compositionally biased region" description="Polar residues" evidence="1">
    <location>
        <begin position="690"/>
        <end position="705"/>
    </location>
</feature>
<accession>A0A197JIF0</accession>
<evidence type="ECO:0000313" key="2">
    <source>
        <dbReference type="EMBL" id="OAQ24925.1"/>
    </source>
</evidence>
<organism evidence="2 3">
    <name type="scientific">Linnemannia elongata AG-77</name>
    <dbReference type="NCBI Taxonomy" id="1314771"/>
    <lineage>
        <taxon>Eukaryota</taxon>
        <taxon>Fungi</taxon>
        <taxon>Fungi incertae sedis</taxon>
        <taxon>Mucoromycota</taxon>
        <taxon>Mortierellomycotina</taxon>
        <taxon>Mortierellomycetes</taxon>
        <taxon>Mortierellales</taxon>
        <taxon>Mortierellaceae</taxon>
        <taxon>Linnemannia</taxon>
    </lineage>
</organism>
<feature type="region of interest" description="Disordered" evidence="1">
    <location>
        <begin position="686"/>
        <end position="707"/>
    </location>
</feature>